<keyword evidence="6" id="KW-1185">Reference proteome</keyword>
<dbReference type="Proteomes" id="UP000799424">
    <property type="component" value="Unassembled WGS sequence"/>
</dbReference>
<dbReference type="PANTHER" id="PTHR47706:SF4">
    <property type="entry name" value="NMRA-LIKE DOMAIN-CONTAINING PROTEIN"/>
    <property type="match status" value="1"/>
</dbReference>
<name>A0A6A7AMI3_9PLEO</name>
<proteinExistence type="inferred from homology"/>
<dbReference type="AlphaFoldDB" id="A0A6A7AMI3"/>
<feature type="domain" description="NmrA-like" evidence="4">
    <location>
        <begin position="3"/>
        <end position="307"/>
    </location>
</feature>
<dbReference type="PANTHER" id="PTHR47706">
    <property type="entry name" value="NMRA-LIKE FAMILY PROTEIN"/>
    <property type="match status" value="1"/>
</dbReference>
<keyword evidence="2" id="KW-0521">NADP</keyword>
<evidence type="ECO:0000256" key="2">
    <source>
        <dbReference type="ARBA" id="ARBA00022857"/>
    </source>
</evidence>
<gene>
    <name evidence="5" type="ORF">CC86DRAFT_15284</name>
</gene>
<evidence type="ECO:0000256" key="3">
    <source>
        <dbReference type="ARBA" id="ARBA00023002"/>
    </source>
</evidence>
<protein>
    <submittedName>
        <fullName evidence="5">NAD(P)-binding protein</fullName>
    </submittedName>
</protein>
<dbReference type="Pfam" id="PF05368">
    <property type="entry name" value="NmrA"/>
    <property type="match status" value="1"/>
</dbReference>
<reference evidence="5" key="1">
    <citation type="journal article" date="2020" name="Stud. Mycol.">
        <title>101 Dothideomycetes genomes: a test case for predicting lifestyles and emergence of pathogens.</title>
        <authorList>
            <person name="Haridas S."/>
            <person name="Albert R."/>
            <person name="Binder M."/>
            <person name="Bloem J."/>
            <person name="Labutti K."/>
            <person name="Salamov A."/>
            <person name="Andreopoulos B."/>
            <person name="Baker S."/>
            <person name="Barry K."/>
            <person name="Bills G."/>
            <person name="Bluhm B."/>
            <person name="Cannon C."/>
            <person name="Castanera R."/>
            <person name="Culley D."/>
            <person name="Daum C."/>
            <person name="Ezra D."/>
            <person name="Gonzalez J."/>
            <person name="Henrissat B."/>
            <person name="Kuo A."/>
            <person name="Liang C."/>
            <person name="Lipzen A."/>
            <person name="Lutzoni F."/>
            <person name="Magnuson J."/>
            <person name="Mondo S."/>
            <person name="Nolan M."/>
            <person name="Ohm R."/>
            <person name="Pangilinan J."/>
            <person name="Park H.-J."/>
            <person name="Ramirez L."/>
            <person name="Alfaro M."/>
            <person name="Sun H."/>
            <person name="Tritt A."/>
            <person name="Yoshinaga Y."/>
            <person name="Zwiers L.-H."/>
            <person name="Turgeon B."/>
            <person name="Goodwin S."/>
            <person name="Spatafora J."/>
            <person name="Crous P."/>
            <person name="Grigoriev I."/>
        </authorList>
    </citation>
    <scope>NUCLEOTIDE SEQUENCE</scope>
    <source>
        <strain evidence="5">CBS 113818</strain>
    </source>
</reference>
<dbReference type="Gene3D" id="3.90.25.10">
    <property type="entry name" value="UDP-galactose 4-epimerase, domain 1"/>
    <property type="match status" value="1"/>
</dbReference>
<evidence type="ECO:0000259" key="4">
    <source>
        <dbReference type="Pfam" id="PF05368"/>
    </source>
</evidence>
<dbReference type="InterPro" id="IPR036291">
    <property type="entry name" value="NAD(P)-bd_dom_sf"/>
</dbReference>
<sequence>MVKIAVAGGTGNVATELLRAPIRSGHHNITIFTRTQPANPLPGLTYKVVNYHDLPALTEALRGFHTVLSFVIAHLDTQNTTQKNLIHACIAAGVRRFAPSEWALASKSGVPAYENKDAIAAYLSELKSKGELGELEYCLFQPSVFIDYFAHPYPLSPGLFTWPFFLDFENRRAMVLDEGTQPTVLTAVADVSEVLALALDNEGKWPEVGSIQGARTCINELLAIGKKVRPGEWSVEYVKSEDVERGELKTSWAPVFDHPVIPVEQRESFSTQFVLTFFQAMKSGAWDVGDEFNKRFPEYKFVGAEEYLSKAWEGKP</sequence>
<dbReference type="InterPro" id="IPR008030">
    <property type="entry name" value="NmrA-like"/>
</dbReference>
<accession>A0A6A7AMI3</accession>
<dbReference type="Gene3D" id="3.40.50.720">
    <property type="entry name" value="NAD(P)-binding Rossmann-like Domain"/>
    <property type="match status" value="1"/>
</dbReference>
<evidence type="ECO:0000256" key="1">
    <source>
        <dbReference type="ARBA" id="ARBA00005725"/>
    </source>
</evidence>
<keyword evidence="3" id="KW-0560">Oxidoreductase</keyword>
<dbReference type="InterPro" id="IPR051609">
    <property type="entry name" value="NmrA/Isoflavone_reductase-like"/>
</dbReference>
<comment type="similarity">
    <text evidence="1">Belongs to the NmrA-type oxidoreductase family. Isoflavone reductase subfamily.</text>
</comment>
<evidence type="ECO:0000313" key="5">
    <source>
        <dbReference type="EMBL" id="KAF2833808.1"/>
    </source>
</evidence>
<organism evidence="5 6">
    <name type="scientific">Ophiobolus disseminans</name>
    <dbReference type="NCBI Taxonomy" id="1469910"/>
    <lineage>
        <taxon>Eukaryota</taxon>
        <taxon>Fungi</taxon>
        <taxon>Dikarya</taxon>
        <taxon>Ascomycota</taxon>
        <taxon>Pezizomycotina</taxon>
        <taxon>Dothideomycetes</taxon>
        <taxon>Pleosporomycetidae</taxon>
        <taxon>Pleosporales</taxon>
        <taxon>Pleosporineae</taxon>
        <taxon>Phaeosphaeriaceae</taxon>
        <taxon>Ophiobolus</taxon>
    </lineage>
</organism>
<dbReference type="GO" id="GO:0016491">
    <property type="term" value="F:oxidoreductase activity"/>
    <property type="evidence" value="ECO:0007669"/>
    <property type="project" value="UniProtKB-KW"/>
</dbReference>
<dbReference type="SUPFAM" id="SSF51735">
    <property type="entry name" value="NAD(P)-binding Rossmann-fold domains"/>
    <property type="match status" value="1"/>
</dbReference>
<dbReference type="EMBL" id="MU006216">
    <property type="protein sequence ID" value="KAF2833808.1"/>
    <property type="molecule type" value="Genomic_DNA"/>
</dbReference>
<evidence type="ECO:0000313" key="6">
    <source>
        <dbReference type="Proteomes" id="UP000799424"/>
    </source>
</evidence>
<dbReference type="OrthoDB" id="10000533at2759"/>